<protein>
    <submittedName>
        <fullName evidence="2">Uncharacterized protein</fullName>
    </submittedName>
</protein>
<feature type="compositionally biased region" description="Basic residues" evidence="1">
    <location>
        <begin position="1"/>
        <end position="18"/>
    </location>
</feature>
<dbReference type="Proteomes" id="UP000045706">
    <property type="component" value="Unassembled WGS sequence"/>
</dbReference>
<accession>A0A0G4NR15</accession>
<feature type="region of interest" description="Disordered" evidence="1">
    <location>
        <begin position="1"/>
        <end position="40"/>
    </location>
</feature>
<proteinExistence type="predicted"/>
<evidence type="ECO:0000313" key="3">
    <source>
        <dbReference type="Proteomes" id="UP000045706"/>
    </source>
</evidence>
<dbReference type="AlphaFoldDB" id="A0A0G4NR15"/>
<evidence type="ECO:0000313" key="2">
    <source>
        <dbReference type="EMBL" id="CRK48849.1"/>
    </source>
</evidence>
<organism evidence="2 3">
    <name type="scientific">Verticillium longisporum</name>
    <name type="common">Verticillium dahliae var. longisporum</name>
    <dbReference type="NCBI Taxonomy" id="100787"/>
    <lineage>
        <taxon>Eukaryota</taxon>
        <taxon>Fungi</taxon>
        <taxon>Dikarya</taxon>
        <taxon>Ascomycota</taxon>
        <taxon>Pezizomycotina</taxon>
        <taxon>Sordariomycetes</taxon>
        <taxon>Hypocreomycetidae</taxon>
        <taxon>Glomerellales</taxon>
        <taxon>Plectosphaerellaceae</taxon>
        <taxon>Verticillium</taxon>
    </lineage>
</organism>
<reference evidence="3" key="1">
    <citation type="submission" date="2015-05" db="EMBL/GenBank/DDBJ databases">
        <authorList>
            <person name="Fogelqvist Johan"/>
        </authorList>
    </citation>
    <scope>NUCLEOTIDE SEQUENCE [LARGE SCALE GENOMIC DNA]</scope>
</reference>
<evidence type="ECO:0000256" key="1">
    <source>
        <dbReference type="SAM" id="MobiDB-lite"/>
    </source>
</evidence>
<dbReference type="EMBL" id="CVQI01038005">
    <property type="protein sequence ID" value="CRK48849.1"/>
    <property type="molecule type" value="Genomic_DNA"/>
</dbReference>
<gene>
    <name evidence="2" type="ORF">BN1723_020670</name>
</gene>
<sequence>MATRATPRRSSRRLRHRPNQSAASARSRMTPCPKAASHGT</sequence>
<name>A0A0G4NR15_VERLO</name>